<dbReference type="Proteomes" id="UP000682733">
    <property type="component" value="Unassembled WGS sequence"/>
</dbReference>
<gene>
    <name evidence="2" type="ORF">GPM918_LOCUS7906</name>
    <name evidence="3" type="ORF">OVA965_LOCUS10328</name>
    <name evidence="4" type="ORF">SRO942_LOCUS7906</name>
    <name evidence="5" type="ORF">TMI583_LOCUS10324</name>
</gene>
<dbReference type="EMBL" id="CAJOBA010003805">
    <property type="protein sequence ID" value="CAF3693529.1"/>
    <property type="molecule type" value="Genomic_DNA"/>
</dbReference>
<reference evidence="2" key="1">
    <citation type="submission" date="2021-02" db="EMBL/GenBank/DDBJ databases">
        <authorList>
            <person name="Nowell W R."/>
        </authorList>
    </citation>
    <scope>NUCLEOTIDE SEQUENCE</scope>
</reference>
<dbReference type="AlphaFoldDB" id="A0A813YP36"/>
<sequence>MLKDVTIRQLTENSPVVPSDTRQNVILSRQFLSDVLNMSYDRYRVILKNDFDKKLFLKKQQAKAEKSMPGLKAHIEELSIDLKNGITPMLSNYTTRSETLISNSSRSSSRKFVQVSDPTFDKTPHSKHQTSIRATTTLGNKSKNDKTLNVAQTTFLTKTLRSASINYNERNNDGLTKFESESEMSKIQDVHSSVMTDETLQKPVEPIIQQKIQKPIIFPNPKQLRPTSSRNKTVISKDKLNQLAMPRSSRRLLPFGRLSRKTTNELTAVSQIFNSLEDNLLDTPRLATKQTMDKQTSAVHDKRFRRLMTVFSETYRTKKLNENNVKSIVSMNSSLQDSNGHWQSDRNALKLEQLRHKREILAKQFPKDLFWIDAAA</sequence>
<comment type="caution">
    <text evidence="2">The sequence shown here is derived from an EMBL/GenBank/DDBJ whole genome shotgun (WGS) entry which is preliminary data.</text>
</comment>
<evidence type="ECO:0000313" key="5">
    <source>
        <dbReference type="EMBL" id="CAF3693529.1"/>
    </source>
</evidence>
<dbReference type="EMBL" id="CAJNOQ010001327">
    <property type="protein sequence ID" value="CAF0886827.1"/>
    <property type="molecule type" value="Genomic_DNA"/>
</dbReference>
<dbReference type="EMBL" id="CAJOBC010001327">
    <property type="protein sequence ID" value="CAF3671907.1"/>
    <property type="molecule type" value="Genomic_DNA"/>
</dbReference>
<evidence type="ECO:0000313" key="2">
    <source>
        <dbReference type="EMBL" id="CAF0886827.1"/>
    </source>
</evidence>
<dbReference type="Proteomes" id="UP000681722">
    <property type="component" value="Unassembled WGS sequence"/>
</dbReference>
<name>A0A813YP36_9BILA</name>
<dbReference type="EMBL" id="CAJNOK010003804">
    <property type="protein sequence ID" value="CAF0915115.1"/>
    <property type="molecule type" value="Genomic_DNA"/>
</dbReference>
<dbReference type="Proteomes" id="UP000663829">
    <property type="component" value="Unassembled WGS sequence"/>
</dbReference>
<organism evidence="2 6">
    <name type="scientific">Didymodactylos carnosus</name>
    <dbReference type="NCBI Taxonomy" id="1234261"/>
    <lineage>
        <taxon>Eukaryota</taxon>
        <taxon>Metazoa</taxon>
        <taxon>Spiralia</taxon>
        <taxon>Gnathifera</taxon>
        <taxon>Rotifera</taxon>
        <taxon>Eurotatoria</taxon>
        <taxon>Bdelloidea</taxon>
        <taxon>Philodinida</taxon>
        <taxon>Philodinidae</taxon>
        <taxon>Didymodactylos</taxon>
    </lineage>
</organism>
<protein>
    <submittedName>
        <fullName evidence="2">Uncharacterized protein</fullName>
    </submittedName>
</protein>
<proteinExistence type="predicted"/>
<dbReference type="Proteomes" id="UP000677228">
    <property type="component" value="Unassembled WGS sequence"/>
</dbReference>
<dbReference type="OrthoDB" id="10014959at2759"/>
<evidence type="ECO:0000313" key="4">
    <source>
        <dbReference type="EMBL" id="CAF3671907.1"/>
    </source>
</evidence>
<keyword evidence="6" id="KW-1185">Reference proteome</keyword>
<evidence type="ECO:0000256" key="1">
    <source>
        <dbReference type="SAM" id="MobiDB-lite"/>
    </source>
</evidence>
<evidence type="ECO:0000313" key="3">
    <source>
        <dbReference type="EMBL" id="CAF0915115.1"/>
    </source>
</evidence>
<feature type="region of interest" description="Disordered" evidence="1">
    <location>
        <begin position="112"/>
        <end position="132"/>
    </location>
</feature>
<accession>A0A813YP36</accession>
<evidence type="ECO:0000313" key="6">
    <source>
        <dbReference type="Proteomes" id="UP000663829"/>
    </source>
</evidence>